<dbReference type="PANTHER" id="PTHR35910:SF1">
    <property type="entry name" value="2EXR DOMAIN-CONTAINING PROTEIN"/>
    <property type="match status" value="1"/>
</dbReference>
<feature type="region of interest" description="Disordered" evidence="1">
    <location>
        <begin position="1"/>
        <end position="88"/>
    </location>
</feature>
<name>A0A9N9PPI0_9HELO</name>
<gene>
    <name evidence="3" type="ORF">HYFRA_00006463</name>
</gene>
<accession>A0A9N9PPI0</accession>
<dbReference type="Pfam" id="PF20150">
    <property type="entry name" value="2EXR"/>
    <property type="match status" value="1"/>
</dbReference>
<dbReference type="Proteomes" id="UP000696280">
    <property type="component" value="Unassembled WGS sequence"/>
</dbReference>
<proteinExistence type="predicted"/>
<evidence type="ECO:0000256" key="1">
    <source>
        <dbReference type="SAM" id="MobiDB-lite"/>
    </source>
</evidence>
<dbReference type="SUPFAM" id="SSF54791">
    <property type="entry name" value="Eukaryotic type KH-domain (KH-domain type I)"/>
    <property type="match status" value="1"/>
</dbReference>
<reference evidence="3" key="1">
    <citation type="submission" date="2021-07" db="EMBL/GenBank/DDBJ databases">
        <authorList>
            <person name="Durling M."/>
        </authorList>
    </citation>
    <scope>NUCLEOTIDE SEQUENCE</scope>
</reference>
<evidence type="ECO:0000259" key="2">
    <source>
        <dbReference type="Pfam" id="PF20150"/>
    </source>
</evidence>
<dbReference type="InterPro" id="IPR036612">
    <property type="entry name" value="KH_dom_type_1_sf"/>
</dbReference>
<feature type="compositionally biased region" description="Polar residues" evidence="1">
    <location>
        <begin position="40"/>
        <end position="53"/>
    </location>
</feature>
<dbReference type="AlphaFoldDB" id="A0A9N9PPI0"/>
<dbReference type="PANTHER" id="PTHR35910">
    <property type="entry name" value="2EXR DOMAIN-CONTAINING PROTEIN"/>
    <property type="match status" value="1"/>
</dbReference>
<evidence type="ECO:0000313" key="4">
    <source>
        <dbReference type="Proteomes" id="UP000696280"/>
    </source>
</evidence>
<dbReference type="GO" id="GO:0003723">
    <property type="term" value="F:RNA binding"/>
    <property type="evidence" value="ECO:0007669"/>
    <property type="project" value="InterPro"/>
</dbReference>
<feature type="domain" description="2EXR" evidence="2">
    <location>
        <begin position="127"/>
        <end position="231"/>
    </location>
</feature>
<protein>
    <recommendedName>
        <fullName evidence="2">2EXR domain-containing protein</fullName>
    </recommendedName>
</protein>
<sequence>MNTDFPALGSNGVQGANAPTNFSLQTQPGTGAGPLAVAPQAQTGPSSRGSKFSTWRRGQSNNGGSDRSGNNGRNSDVPRGMNQGGSDFENVLNQIQNKMNAIKVSQAKKPARKIPQYSQISQPLTTFHKFSELPAEIRVQIWAEVMSWPHIIEIEYGPIMRNNENMLDTNCFGKHTIRRVCPNSRKPPTILHVNQEARGEALKVYQLRTLDTRSPGHAEKEIYFNPKVDIVYLGEEACRSTLLCIDMDVQRLAMCSSGRFTQCCDNDNETYGIDGGISPMQALHGFYRIEAARESRAIREAEARATGRPLELVWDDQWNFNTKAIAENPYSNDDMFPGLPGLRDVFMVVQSNLCKPEPGQVGLEHTFRPATTNGLTNGQHRYKAYIQRDIDRVMNDTALEGVGKNKWLGDKKPTFHWVSLSDVPAVEGKQYQDGLGVNEKAYGFMRWGEEYYKKGIKCEKREEWSNRRRVQNATGCSVFMPGKTFPGENPREIGFKGSKKAVAAAKKMVIEMLESIGEQIITVY</sequence>
<feature type="compositionally biased region" description="Polar residues" evidence="1">
    <location>
        <begin position="11"/>
        <end position="29"/>
    </location>
</feature>
<evidence type="ECO:0000313" key="3">
    <source>
        <dbReference type="EMBL" id="CAG8951065.1"/>
    </source>
</evidence>
<dbReference type="InterPro" id="IPR045518">
    <property type="entry name" value="2EXR"/>
</dbReference>
<feature type="compositionally biased region" description="Low complexity" evidence="1">
    <location>
        <begin position="56"/>
        <end position="75"/>
    </location>
</feature>
<comment type="caution">
    <text evidence="3">The sequence shown here is derived from an EMBL/GenBank/DDBJ whole genome shotgun (WGS) entry which is preliminary data.</text>
</comment>
<organism evidence="3 4">
    <name type="scientific">Hymenoscyphus fraxineus</name>
    <dbReference type="NCBI Taxonomy" id="746836"/>
    <lineage>
        <taxon>Eukaryota</taxon>
        <taxon>Fungi</taxon>
        <taxon>Dikarya</taxon>
        <taxon>Ascomycota</taxon>
        <taxon>Pezizomycotina</taxon>
        <taxon>Leotiomycetes</taxon>
        <taxon>Helotiales</taxon>
        <taxon>Helotiaceae</taxon>
        <taxon>Hymenoscyphus</taxon>
    </lineage>
</organism>
<keyword evidence="4" id="KW-1185">Reference proteome</keyword>
<dbReference type="EMBL" id="CAJVRL010000039">
    <property type="protein sequence ID" value="CAG8951065.1"/>
    <property type="molecule type" value="Genomic_DNA"/>
</dbReference>
<dbReference type="OrthoDB" id="3565000at2759"/>